<keyword evidence="4" id="KW-1185">Reference proteome</keyword>
<feature type="non-terminal residue" evidence="3">
    <location>
        <position position="784"/>
    </location>
</feature>
<feature type="compositionally biased region" description="Gly residues" evidence="1">
    <location>
        <begin position="198"/>
        <end position="210"/>
    </location>
</feature>
<name>A0A812KJ39_9DINO</name>
<feature type="region of interest" description="Disordered" evidence="1">
    <location>
        <begin position="187"/>
        <end position="215"/>
    </location>
</feature>
<feature type="chain" id="PRO_5032530756" evidence="2">
    <location>
        <begin position="24"/>
        <end position="784"/>
    </location>
</feature>
<protein>
    <submittedName>
        <fullName evidence="3">GBF1 protein</fullName>
    </submittedName>
</protein>
<dbReference type="Proteomes" id="UP000604046">
    <property type="component" value="Unassembled WGS sequence"/>
</dbReference>
<organism evidence="3 4">
    <name type="scientific">Symbiodinium natans</name>
    <dbReference type="NCBI Taxonomy" id="878477"/>
    <lineage>
        <taxon>Eukaryota</taxon>
        <taxon>Sar</taxon>
        <taxon>Alveolata</taxon>
        <taxon>Dinophyceae</taxon>
        <taxon>Suessiales</taxon>
        <taxon>Symbiodiniaceae</taxon>
        <taxon>Symbiodinium</taxon>
    </lineage>
</organism>
<comment type="caution">
    <text evidence="3">The sequence shown here is derived from an EMBL/GenBank/DDBJ whole genome shotgun (WGS) entry which is preliminary data.</text>
</comment>
<feature type="signal peptide" evidence="2">
    <location>
        <begin position="1"/>
        <end position="23"/>
    </location>
</feature>
<dbReference type="EMBL" id="CAJNDS010000687">
    <property type="protein sequence ID" value="CAE7228164.1"/>
    <property type="molecule type" value="Genomic_DNA"/>
</dbReference>
<evidence type="ECO:0000313" key="3">
    <source>
        <dbReference type="EMBL" id="CAE7228164.1"/>
    </source>
</evidence>
<feature type="region of interest" description="Disordered" evidence="1">
    <location>
        <begin position="70"/>
        <end position="157"/>
    </location>
</feature>
<gene>
    <name evidence="3" type="primary">GBF1</name>
    <name evidence="3" type="ORF">SNAT2548_LOCUS9059</name>
</gene>
<dbReference type="OrthoDB" id="417486at2759"/>
<evidence type="ECO:0000256" key="1">
    <source>
        <dbReference type="SAM" id="MobiDB-lite"/>
    </source>
</evidence>
<proteinExistence type="predicted"/>
<feature type="compositionally biased region" description="Polar residues" evidence="1">
    <location>
        <begin position="187"/>
        <end position="196"/>
    </location>
</feature>
<dbReference type="AlphaFoldDB" id="A0A812KJ39"/>
<keyword evidence="2" id="KW-0732">Signal</keyword>
<reference evidence="3" key="1">
    <citation type="submission" date="2021-02" db="EMBL/GenBank/DDBJ databases">
        <authorList>
            <person name="Dougan E. K."/>
            <person name="Rhodes N."/>
            <person name="Thang M."/>
            <person name="Chan C."/>
        </authorList>
    </citation>
    <scope>NUCLEOTIDE SEQUENCE</scope>
</reference>
<evidence type="ECO:0000256" key="2">
    <source>
        <dbReference type="SAM" id="SignalP"/>
    </source>
</evidence>
<evidence type="ECO:0000313" key="4">
    <source>
        <dbReference type="Proteomes" id="UP000604046"/>
    </source>
</evidence>
<sequence>STRQLHLLVYLTVQFAVFGLLERASPPLDAGTTKLLLCPTLVVDPPTGVVYSFLRKISTAPFKMLSFAEEGPAPTSTTKDAPQGSAVRSASAPVHADEEGSPEAPTPVRLKSAPLQEGAAVAEDQVSDHSQSEGGSASPAVPEKLEEEMSEGSLQGDPLQPQIAQAFQASELELLLKALVMPWREASQASIPSPRQDSGGGGDAGAGGSEHAGVGDDGFQASSATAQLFLSYLSALFLALRSGVSSAAKSGKDQDLPVWAEPPSMPNIAAPQALLLPRRSLSLNVLDGYDTLKVALRLLLATVGQQEASQKLMEVPAVQELSICTHVGLYHTIRRRDLSERTLKLTIAAIFQVGATFLTLTADGGPVVSAGWPVRLIEALLARSDAEPQLLVPSARLCVEAVRNFVIETSSHRSLCLPDLWRALLQLLLRAAPTSSRALWPSAKDKEVETVQLLVWRRGLVWLLAHPQLHDGDAAGEEGAGSPSDSEANSFWGWVLSELTTLAQEMAGNRGAGSIRLLLYAYRTLLRNLARPQTAAEYARDEPNDLQEDCSGDAAAVTGASPCANDQDLDRAAKAAAWSRVAVAMVNFVGPAVGRPNTEEPDLQVLPLLKQSLLHARVPSLLAAGNHGPFWARSVLEKLVSVLTGPVTSGAPLTVVREAVSLVSKFFLQNLQTLQRHESFGQLWLMVLRLMLQFIKRGSDDRDAELEEVSTETLKNLLGVLVSTNVLGFVSPKAAQPNDTASRPVWWQMTWDCIEVFIPGFGEDFSRSVLGTSTAEVQPPGQDA</sequence>
<accession>A0A812KJ39</accession>